<protein>
    <submittedName>
        <fullName evidence="3">Diguanylate cyclase</fullName>
    </submittedName>
</protein>
<accession>A0A1X2A976</accession>
<dbReference type="AlphaFoldDB" id="A0A1X2A976"/>
<dbReference type="EMBL" id="LQPN01000050">
    <property type="protein sequence ID" value="ORW45563.1"/>
    <property type="molecule type" value="Genomic_DNA"/>
</dbReference>
<dbReference type="STRING" id="767916.AWB91_08550"/>
<keyword evidence="1" id="KW-0812">Transmembrane</keyword>
<feature type="transmembrane region" description="Helical" evidence="1">
    <location>
        <begin position="88"/>
        <end position="105"/>
    </location>
</feature>
<dbReference type="InterPro" id="IPR000160">
    <property type="entry name" value="GGDEF_dom"/>
</dbReference>
<gene>
    <name evidence="3" type="ORF">AWB90_15330</name>
</gene>
<organism evidence="3 4">
    <name type="scientific">Mycobacterium paraense</name>
    <dbReference type="NCBI Taxonomy" id="767916"/>
    <lineage>
        <taxon>Bacteria</taxon>
        <taxon>Bacillati</taxon>
        <taxon>Actinomycetota</taxon>
        <taxon>Actinomycetes</taxon>
        <taxon>Mycobacteriales</taxon>
        <taxon>Mycobacteriaceae</taxon>
        <taxon>Mycobacterium</taxon>
        <taxon>Mycobacterium simiae complex</taxon>
    </lineage>
</organism>
<evidence type="ECO:0000256" key="1">
    <source>
        <dbReference type="SAM" id="Phobius"/>
    </source>
</evidence>
<dbReference type="GO" id="GO:0043709">
    <property type="term" value="P:cell adhesion involved in single-species biofilm formation"/>
    <property type="evidence" value="ECO:0007669"/>
    <property type="project" value="TreeGrafter"/>
</dbReference>
<dbReference type="GO" id="GO:0005886">
    <property type="term" value="C:plasma membrane"/>
    <property type="evidence" value="ECO:0007669"/>
    <property type="project" value="TreeGrafter"/>
</dbReference>
<feature type="transmembrane region" description="Helical" evidence="1">
    <location>
        <begin position="136"/>
        <end position="155"/>
    </location>
</feature>
<dbReference type="Pfam" id="PF00990">
    <property type="entry name" value="GGDEF"/>
    <property type="match status" value="1"/>
</dbReference>
<name>A0A1X2A976_9MYCO</name>
<dbReference type="InterPro" id="IPR029787">
    <property type="entry name" value="Nucleotide_cyclase"/>
</dbReference>
<evidence type="ECO:0000259" key="2">
    <source>
        <dbReference type="PROSITE" id="PS50887"/>
    </source>
</evidence>
<dbReference type="InterPro" id="IPR050469">
    <property type="entry name" value="Diguanylate_Cyclase"/>
</dbReference>
<comment type="caution">
    <text evidence="3">The sequence shown here is derived from an EMBL/GenBank/DDBJ whole genome shotgun (WGS) entry which is preliminary data.</text>
</comment>
<feature type="transmembrane region" description="Helical" evidence="1">
    <location>
        <begin position="111"/>
        <end position="129"/>
    </location>
</feature>
<dbReference type="GO" id="GO:1902201">
    <property type="term" value="P:negative regulation of bacterial-type flagellum-dependent cell motility"/>
    <property type="evidence" value="ECO:0007669"/>
    <property type="project" value="TreeGrafter"/>
</dbReference>
<dbReference type="Gene3D" id="3.30.70.270">
    <property type="match status" value="1"/>
</dbReference>
<reference evidence="3 4" key="1">
    <citation type="journal article" date="2015" name="Emerg. Microbes Infect.">
        <title>Characterization of 17 strains belonging to the Mycobacterium simiae complex and description of Mycobacterium paraense sp. nov.</title>
        <authorList>
            <person name="Fusco da Costa A.R."/>
            <person name="Fedrizzi T."/>
            <person name="Lopes M.L."/>
            <person name="Pecorari M."/>
            <person name="Oliveira da Costa W.L."/>
            <person name="Giacobazzi E."/>
            <person name="da Costa Bahia J.R."/>
            <person name="De Sanctis V."/>
            <person name="Batista Lima K.V."/>
            <person name="Bertorelli R."/>
            <person name="Grottola A."/>
            <person name="Fabio A."/>
            <person name="Mariottini A."/>
            <person name="Ferretti P."/>
            <person name="Di Leva F."/>
            <person name="Fregni Serpini G."/>
            <person name="Tagliazucchi S."/>
            <person name="Rumpianesi F."/>
            <person name="Jousson O."/>
            <person name="Segata N."/>
            <person name="Tortoli E."/>
        </authorList>
    </citation>
    <scope>NUCLEOTIDE SEQUENCE [LARGE SCALE GENOMIC DNA]</scope>
    <source>
        <strain evidence="3 4">IEC33</strain>
    </source>
</reference>
<dbReference type="PANTHER" id="PTHR45138:SF9">
    <property type="entry name" value="DIGUANYLATE CYCLASE DGCM-RELATED"/>
    <property type="match status" value="1"/>
</dbReference>
<dbReference type="GO" id="GO:0052621">
    <property type="term" value="F:diguanylate cyclase activity"/>
    <property type="evidence" value="ECO:0007669"/>
    <property type="project" value="TreeGrafter"/>
</dbReference>
<sequence length="361" mass="38422">MNWLAAWWRQPDHFDWLTGYLQAHGLSANTRRVLAGVSASLALWPVNVLWGQTPFYPRVALTVSTLAGLVGLGMALVWLSRWPTRRQSIVFAMTGSASVAAGCLWQTEPIVALMACSALAVPGGYVAFFHTGRYMALNFCLAGAVGAFEVVRLVFAGDATLAFTGYFLVLELNVIVPFAIQIVVRALGVDLLRADRDPLTGLLNRRACDRAVIGRILAGSDHMYLAVAMVDLDRFKAVNDSQGHAAGDKALVAAARALTAACLDTSVIGRVGGEEFLIADVVAAEPPHGWGHRLCRAVAAIPAPVTASVGTATLPLRSVGCDDAERAFRQLVAEADTAMYEAKRCGGNRARHHCAAVAPTS</sequence>
<feature type="domain" description="GGDEF" evidence="2">
    <location>
        <begin position="223"/>
        <end position="355"/>
    </location>
</feature>
<dbReference type="NCBIfam" id="TIGR00254">
    <property type="entry name" value="GGDEF"/>
    <property type="match status" value="1"/>
</dbReference>
<keyword evidence="1" id="KW-0472">Membrane</keyword>
<feature type="transmembrane region" description="Helical" evidence="1">
    <location>
        <begin position="33"/>
        <end position="53"/>
    </location>
</feature>
<dbReference type="SUPFAM" id="SSF55073">
    <property type="entry name" value="Nucleotide cyclase"/>
    <property type="match status" value="1"/>
</dbReference>
<dbReference type="RefSeq" id="WP_085173155.1">
    <property type="nucleotide sequence ID" value="NZ_JACKVQ010000006.1"/>
</dbReference>
<evidence type="ECO:0000313" key="3">
    <source>
        <dbReference type="EMBL" id="ORW45563.1"/>
    </source>
</evidence>
<dbReference type="CDD" id="cd01949">
    <property type="entry name" value="GGDEF"/>
    <property type="match status" value="1"/>
</dbReference>
<feature type="transmembrane region" description="Helical" evidence="1">
    <location>
        <begin position="161"/>
        <end position="184"/>
    </location>
</feature>
<dbReference type="OrthoDB" id="23692at2"/>
<keyword evidence="1" id="KW-1133">Transmembrane helix</keyword>
<dbReference type="PANTHER" id="PTHR45138">
    <property type="entry name" value="REGULATORY COMPONENTS OF SENSORY TRANSDUCTION SYSTEM"/>
    <property type="match status" value="1"/>
</dbReference>
<proteinExistence type="predicted"/>
<dbReference type="Proteomes" id="UP000193285">
    <property type="component" value="Unassembled WGS sequence"/>
</dbReference>
<dbReference type="InterPro" id="IPR043128">
    <property type="entry name" value="Rev_trsase/Diguanyl_cyclase"/>
</dbReference>
<dbReference type="PROSITE" id="PS50887">
    <property type="entry name" value="GGDEF"/>
    <property type="match status" value="1"/>
</dbReference>
<evidence type="ECO:0000313" key="4">
    <source>
        <dbReference type="Proteomes" id="UP000193285"/>
    </source>
</evidence>
<feature type="transmembrane region" description="Helical" evidence="1">
    <location>
        <begin position="59"/>
        <end position="79"/>
    </location>
</feature>
<dbReference type="SMART" id="SM00267">
    <property type="entry name" value="GGDEF"/>
    <property type="match status" value="1"/>
</dbReference>